<organism evidence="2 3">
    <name type="scientific">Salimicrobium humidisoli</name>
    <dbReference type="NCBI Taxonomy" id="2029857"/>
    <lineage>
        <taxon>Bacteria</taxon>
        <taxon>Bacillati</taxon>
        <taxon>Bacillota</taxon>
        <taxon>Bacilli</taxon>
        <taxon>Bacillales</taxon>
        <taxon>Bacillaceae</taxon>
        <taxon>Salimicrobium</taxon>
    </lineage>
</organism>
<evidence type="ECO:0000256" key="1">
    <source>
        <dbReference type="SAM" id="Coils"/>
    </source>
</evidence>
<gene>
    <name evidence="2" type="ORF">CKW00_02455</name>
</gene>
<sequence>MNGSIGERAKGYIGYNPRNGMINRQTHTGGVTMDRKEKILADLEKLDENEKEEVLKMIREKYMQPETWWDKGGGETYEEW</sequence>
<proteinExistence type="predicted"/>
<name>A0ABX4HTU5_9BACI</name>
<feature type="coiled-coil region" evidence="1">
    <location>
        <begin position="33"/>
        <end position="60"/>
    </location>
</feature>
<keyword evidence="1" id="KW-0175">Coiled coil</keyword>
<dbReference type="EMBL" id="NSGH01000003">
    <property type="protein sequence ID" value="PBB06530.1"/>
    <property type="molecule type" value="Genomic_DNA"/>
</dbReference>
<dbReference type="Proteomes" id="UP000217561">
    <property type="component" value="Unassembled WGS sequence"/>
</dbReference>
<protein>
    <submittedName>
        <fullName evidence="2">Uncharacterized protein</fullName>
    </submittedName>
</protein>
<accession>A0ABX4HTU5</accession>
<evidence type="ECO:0000313" key="2">
    <source>
        <dbReference type="EMBL" id="PBB06530.1"/>
    </source>
</evidence>
<evidence type="ECO:0000313" key="3">
    <source>
        <dbReference type="Proteomes" id="UP000217561"/>
    </source>
</evidence>
<reference evidence="2 3" key="1">
    <citation type="submission" date="2017-08" db="EMBL/GenBank/DDBJ databases">
        <title>Salimicrobium alkalisoli sp. nov., isolated from saline alkaline soil.</title>
        <authorList>
            <person name="Zhang G."/>
            <person name="Xiong Q."/>
        </authorList>
    </citation>
    <scope>NUCLEOTIDE SEQUENCE [LARGE SCALE GENOMIC DNA]</scope>
    <source>
        <strain evidence="2 3">WN024</strain>
    </source>
</reference>
<keyword evidence="3" id="KW-1185">Reference proteome</keyword>
<comment type="caution">
    <text evidence="2">The sequence shown here is derived from an EMBL/GenBank/DDBJ whole genome shotgun (WGS) entry which is preliminary data.</text>
</comment>